<dbReference type="PROSITE" id="PS51900">
    <property type="entry name" value="CB"/>
    <property type="match status" value="1"/>
</dbReference>
<evidence type="ECO:0000256" key="5">
    <source>
        <dbReference type="PROSITE-ProRule" id="PRU01248"/>
    </source>
</evidence>
<dbReference type="InterPro" id="IPR010998">
    <property type="entry name" value="Integrase_recombinase_N"/>
</dbReference>
<dbReference type="InterPro" id="IPR013762">
    <property type="entry name" value="Integrase-like_cat_sf"/>
</dbReference>
<protein>
    <submittedName>
        <fullName evidence="9">Integrase family protein</fullName>
    </submittedName>
</protein>
<dbReference type="GO" id="GO:0006310">
    <property type="term" value="P:DNA recombination"/>
    <property type="evidence" value="ECO:0007669"/>
    <property type="project" value="UniProtKB-KW"/>
</dbReference>
<keyword evidence="2" id="KW-0229">DNA integration</keyword>
<keyword evidence="3 5" id="KW-0238">DNA-binding</keyword>
<dbReference type="GO" id="GO:0003677">
    <property type="term" value="F:DNA binding"/>
    <property type="evidence" value="ECO:0007669"/>
    <property type="project" value="UniProtKB-UniRule"/>
</dbReference>
<dbReference type="InterPro" id="IPR011010">
    <property type="entry name" value="DNA_brk_join_enz"/>
</dbReference>
<evidence type="ECO:0000256" key="2">
    <source>
        <dbReference type="ARBA" id="ARBA00022908"/>
    </source>
</evidence>
<feature type="domain" description="Tyr recombinase" evidence="7">
    <location>
        <begin position="172"/>
        <end position="364"/>
    </location>
</feature>
<dbReference type="Gene3D" id="1.10.443.10">
    <property type="entry name" value="Intergrase catalytic core"/>
    <property type="match status" value="1"/>
</dbReference>
<dbReference type="GO" id="GO:0015074">
    <property type="term" value="P:DNA integration"/>
    <property type="evidence" value="ECO:0007669"/>
    <property type="project" value="UniProtKB-KW"/>
</dbReference>
<proteinExistence type="inferred from homology"/>
<dbReference type="EMBL" id="UPXX01000013">
    <property type="protein sequence ID" value="VBB41928.1"/>
    <property type="molecule type" value="Genomic_DNA"/>
</dbReference>
<dbReference type="CDD" id="cd01189">
    <property type="entry name" value="INT_ICEBs1_C_like"/>
    <property type="match status" value="1"/>
</dbReference>
<feature type="compositionally biased region" description="Polar residues" evidence="6">
    <location>
        <begin position="360"/>
        <end position="384"/>
    </location>
</feature>
<dbReference type="Gene3D" id="1.10.150.130">
    <property type="match status" value="1"/>
</dbReference>
<dbReference type="AlphaFoldDB" id="A0A653A1V2"/>
<evidence type="ECO:0000256" key="1">
    <source>
        <dbReference type="ARBA" id="ARBA00008857"/>
    </source>
</evidence>
<feature type="region of interest" description="Disordered" evidence="6">
    <location>
        <begin position="360"/>
        <end position="389"/>
    </location>
</feature>
<sequence length="413" mass="47253">MSVKVRQRPAGSGIWWIFIDHQGVRKAKKVGTDEKAAREAAKKIEAKLVLQEFRLEKNGGETLPTFKVYASEWLETYIKPLRRQSTYERYGETLGRYVFPTIGNLPIDKIKRGQIRNMLLRIHARGLSRSTVCLVRDVMSGPFEYAIDEELLQANPAKGILKRLNIRRDKKITIEPLDHAEVQAFLETCQEHFRDHYPFFLTAFRTGMRLGELLGLRWGDVDFNGKFIMVRRTYKLGKFNAPKNGKVRRVDMSDQLHATLQALLSQRKREALKAGLGKVVESVFHRDGKPIEQNYIRRVFKRALMKAGLREIRLHDIRHTFASLLLSDGQSPAYVKEQLGHHSIQMTVDVYGHLLPSSNRDAVNRLDSQPSATYPQPAQKQEAQPTEIAPHFYAMVPKAGFEPARPSATTPSR</sequence>
<comment type="similarity">
    <text evidence="1">Belongs to the 'phage' integrase family.</text>
</comment>
<dbReference type="SUPFAM" id="SSF56349">
    <property type="entry name" value="DNA breaking-rejoining enzymes"/>
    <property type="match status" value="1"/>
</dbReference>
<dbReference type="PANTHER" id="PTHR30629:SF2">
    <property type="entry name" value="PROPHAGE INTEGRASE INTS-RELATED"/>
    <property type="match status" value="1"/>
</dbReference>
<evidence type="ECO:0000256" key="4">
    <source>
        <dbReference type="ARBA" id="ARBA00023172"/>
    </source>
</evidence>
<dbReference type="PANTHER" id="PTHR30629">
    <property type="entry name" value="PROPHAGE INTEGRASE"/>
    <property type="match status" value="1"/>
</dbReference>
<name>A0A653A1V2_UNCDX</name>
<evidence type="ECO:0000313" key="9">
    <source>
        <dbReference type="EMBL" id="VBB41928.1"/>
    </source>
</evidence>
<reference evidence="9" key="1">
    <citation type="submission" date="2018-07" db="EMBL/GenBank/DDBJ databases">
        <authorList>
            <consortium name="Genoscope - CEA"/>
            <person name="William W."/>
        </authorList>
    </citation>
    <scope>NUCLEOTIDE SEQUENCE</scope>
    <source>
        <strain evidence="9">IK1</strain>
    </source>
</reference>
<evidence type="ECO:0000259" key="7">
    <source>
        <dbReference type="PROSITE" id="PS51898"/>
    </source>
</evidence>
<dbReference type="InterPro" id="IPR044068">
    <property type="entry name" value="CB"/>
</dbReference>
<dbReference type="InterPro" id="IPR002104">
    <property type="entry name" value="Integrase_catalytic"/>
</dbReference>
<dbReference type="Pfam" id="PF22022">
    <property type="entry name" value="Phage_int_M"/>
    <property type="match status" value="1"/>
</dbReference>
<gene>
    <name evidence="9" type="ORF">TRIP_B200068</name>
</gene>
<feature type="domain" description="Core-binding (CB)" evidence="8">
    <location>
        <begin position="64"/>
        <end position="147"/>
    </location>
</feature>
<organism evidence="9">
    <name type="scientific">Uncultured Desulfatiglans sp</name>
    <dbReference type="NCBI Taxonomy" id="1748965"/>
    <lineage>
        <taxon>Bacteria</taxon>
        <taxon>Pseudomonadati</taxon>
        <taxon>Thermodesulfobacteriota</taxon>
        <taxon>Desulfobacteria</taxon>
        <taxon>Desulfatiglandales</taxon>
        <taxon>Desulfatiglandaceae</taxon>
        <taxon>Desulfatiglans</taxon>
        <taxon>environmental samples</taxon>
    </lineage>
</organism>
<dbReference type="Pfam" id="PF00589">
    <property type="entry name" value="Phage_integrase"/>
    <property type="match status" value="1"/>
</dbReference>
<evidence type="ECO:0000256" key="6">
    <source>
        <dbReference type="SAM" id="MobiDB-lite"/>
    </source>
</evidence>
<dbReference type="InterPro" id="IPR050808">
    <property type="entry name" value="Phage_Integrase"/>
</dbReference>
<dbReference type="PROSITE" id="PS51898">
    <property type="entry name" value="TYR_RECOMBINASE"/>
    <property type="match status" value="1"/>
</dbReference>
<evidence type="ECO:0000259" key="8">
    <source>
        <dbReference type="PROSITE" id="PS51900"/>
    </source>
</evidence>
<keyword evidence="4" id="KW-0233">DNA recombination</keyword>
<dbReference type="InterPro" id="IPR053876">
    <property type="entry name" value="Phage_int_M"/>
</dbReference>
<accession>A0A653A1V2</accession>
<evidence type="ECO:0000256" key="3">
    <source>
        <dbReference type="ARBA" id="ARBA00023125"/>
    </source>
</evidence>